<sequence>MWGAMSENHSWDVYPLVFTVDFLFGACLSDYQHFGRTVCDLPPTDGARHIERFREDFDLAKKLGLSCFRSGVEWSRVEPRQGEFSKDALAFYREYYSELSSRGLKVFATLHHFTNPPWIHGLGGWLSRQVGAEFLKYVEAVVSEIGDKVDYLLLYNEPSIYAYMAYLKGEGGLPPYKKDRSALLVALELIVNTISEAADRVRSAGFKGWVGFTHAVPNTKPRPGYSLSARMYSSLARGALFYDVLDELVGAVDFVGLDYYTMNYVDGGGQVVASEIDSKGLTDTLLEVWLRYRVPIAVTENGFPTRNHSLKTKYLVDHLVAVAKALEAGVPVFAYNWWSFLHGYEWGYEYKPFFALVDVAQDYTRTPTPTAEEYSKIAQSRLISVEQQEWALSQPYPGVMRDWRLDAETFPGLGAQTRA</sequence>
<dbReference type="EMBL" id="NEXH01000021">
    <property type="protein sequence ID" value="PSN94626.1"/>
    <property type="molecule type" value="Genomic_DNA"/>
</dbReference>
<dbReference type="GO" id="GO:0005975">
    <property type="term" value="P:carbohydrate metabolic process"/>
    <property type="evidence" value="ECO:0007669"/>
    <property type="project" value="InterPro"/>
</dbReference>
<keyword evidence="2" id="KW-0378">Hydrolase</keyword>
<dbReference type="GO" id="GO:0008422">
    <property type="term" value="F:beta-glucosidase activity"/>
    <property type="evidence" value="ECO:0007669"/>
    <property type="project" value="TreeGrafter"/>
</dbReference>
<name>A0A2R6BC40_9ARCH</name>
<dbReference type="AlphaFoldDB" id="A0A2R6BC40"/>
<dbReference type="Gene3D" id="3.20.20.80">
    <property type="entry name" value="Glycosidases"/>
    <property type="match status" value="1"/>
</dbReference>
<protein>
    <recommendedName>
        <fullName evidence="8">Glycoside hydrolase family 1</fullName>
    </recommendedName>
</protein>
<dbReference type="PANTHER" id="PTHR10353:SF209">
    <property type="entry name" value="GALACTOLIPID GALACTOSYLTRANSFERASE SFR2, CHLOROPLASTIC"/>
    <property type="match status" value="1"/>
</dbReference>
<dbReference type="InterPro" id="IPR017853">
    <property type="entry name" value="GH"/>
</dbReference>
<dbReference type="PRINTS" id="PR00131">
    <property type="entry name" value="GLHYDRLASE1"/>
</dbReference>
<dbReference type="Proteomes" id="UP000241284">
    <property type="component" value="Unassembled WGS sequence"/>
</dbReference>
<dbReference type="PANTHER" id="PTHR10353">
    <property type="entry name" value="GLYCOSYL HYDROLASE"/>
    <property type="match status" value="1"/>
</dbReference>
<dbReference type="Pfam" id="PF00232">
    <property type="entry name" value="Glyco_hydro_1"/>
    <property type="match status" value="2"/>
</dbReference>
<dbReference type="SUPFAM" id="SSF51445">
    <property type="entry name" value="(Trans)glycosidases"/>
    <property type="match status" value="1"/>
</dbReference>
<gene>
    <name evidence="6" type="ORF">B9Q06_03500</name>
    <name evidence="5" type="ORF">B9Q06_08595</name>
</gene>
<reference evidence="6 7" key="1">
    <citation type="submission" date="2017-04" db="EMBL/GenBank/DDBJ databases">
        <title>Novel microbial lineages endemic to geothermal iron-oxide mats fill important gaps in the evolutionary history of Archaea.</title>
        <authorList>
            <person name="Jay Z.J."/>
            <person name="Beam J.P."/>
            <person name="Dlakic M."/>
            <person name="Rusch D.B."/>
            <person name="Kozubal M.A."/>
            <person name="Inskeep W.P."/>
        </authorList>
    </citation>
    <scope>NUCLEOTIDE SEQUENCE [LARGE SCALE GENOMIC DNA]</scope>
    <source>
        <strain evidence="6">ECH_B_2</strain>
    </source>
</reference>
<organism evidence="6 7">
    <name type="scientific">Candidatus Marsarchaeota G2 archaeon ECH_B_2</name>
    <dbReference type="NCBI Taxonomy" id="1978160"/>
    <lineage>
        <taxon>Archaea</taxon>
        <taxon>Candidatus Marsarchaeota</taxon>
        <taxon>Candidatus Marsarchaeota group 2</taxon>
    </lineage>
</organism>
<evidence type="ECO:0000256" key="3">
    <source>
        <dbReference type="ARBA" id="ARBA00023295"/>
    </source>
</evidence>
<comment type="caution">
    <text evidence="6">The sequence shown here is derived from an EMBL/GenBank/DDBJ whole genome shotgun (WGS) entry which is preliminary data.</text>
</comment>
<accession>A0A2R6BC40</accession>
<comment type="similarity">
    <text evidence="1 4">Belongs to the glycosyl hydrolase 1 family.</text>
</comment>
<proteinExistence type="inferred from homology"/>
<evidence type="ECO:0000313" key="5">
    <source>
        <dbReference type="EMBL" id="PSN94626.1"/>
    </source>
</evidence>
<evidence type="ECO:0000256" key="4">
    <source>
        <dbReference type="RuleBase" id="RU003690"/>
    </source>
</evidence>
<dbReference type="EMBL" id="NEXH01000004">
    <property type="protein sequence ID" value="PSN96155.1"/>
    <property type="molecule type" value="Genomic_DNA"/>
</dbReference>
<keyword evidence="3" id="KW-0326">Glycosidase</keyword>
<evidence type="ECO:0000313" key="7">
    <source>
        <dbReference type="Proteomes" id="UP000241284"/>
    </source>
</evidence>
<evidence type="ECO:0000256" key="2">
    <source>
        <dbReference type="ARBA" id="ARBA00022801"/>
    </source>
</evidence>
<evidence type="ECO:0008006" key="8">
    <source>
        <dbReference type="Google" id="ProtNLM"/>
    </source>
</evidence>
<evidence type="ECO:0000256" key="1">
    <source>
        <dbReference type="ARBA" id="ARBA00010838"/>
    </source>
</evidence>
<evidence type="ECO:0000313" key="6">
    <source>
        <dbReference type="EMBL" id="PSN96155.1"/>
    </source>
</evidence>
<dbReference type="InterPro" id="IPR001360">
    <property type="entry name" value="Glyco_hydro_1"/>
</dbReference>